<dbReference type="InterPro" id="IPR014024">
    <property type="entry name" value="Auxin_eff_plant"/>
</dbReference>
<dbReference type="GO" id="GO:0009926">
    <property type="term" value="P:auxin polar transport"/>
    <property type="evidence" value="ECO:0007669"/>
    <property type="project" value="TreeGrafter"/>
</dbReference>
<dbReference type="Proteomes" id="UP000298416">
    <property type="component" value="Unassembled WGS sequence"/>
</dbReference>
<dbReference type="OrthoDB" id="2133778at2759"/>
<dbReference type="NCBIfam" id="TIGR00946">
    <property type="entry name" value="2a69"/>
    <property type="match status" value="1"/>
</dbReference>
<comment type="caution">
    <text evidence="8">Lacks conserved residue(s) required for the propagation of feature annotation.</text>
</comment>
<feature type="transmembrane region" description="Helical" evidence="8">
    <location>
        <begin position="44"/>
        <end position="63"/>
    </location>
</feature>
<proteinExistence type="inferred from homology"/>
<evidence type="ECO:0000256" key="6">
    <source>
        <dbReference type="ARBA" id="ARBA00023136"/>
    </source>
</evidence>
<dbReference type="GO" id="GO:0005886">
    <property type="term" value="C:plasma membrane"/>
    <property type="evidence" value="ECO:0007669"/>
    <property type="project" value="TreeGrafter"/>
</dbReference>
<evidence type="ECO:0000256" key="4">
    <source>
        <dbReference type="ARBA" id="ARBA00022692"/>
    </source>
</evidence>
<evidence type="ECO:0000313" key="10">
    <source>
        <dbReference type="Proteomes" id="UP000298416"/>
    </source>
</evidence>
<dbReference type="InterPro" id="IPR004776">
    <property type="entry name" value="Mem_transp_PIN-like"/>
</dbReference>
<evidence type="ECO:0000313" key="9">
    <source>
        <dbReference type="EMBL" id="KAG6390986.1"/>
    </source>
</evidence>
<feature type="transmembrane region" description="Helical" evidence="8">
    <location>
        <begin position="207"/>
        <end position="225"/>
    </location>
</feature>
<accession>A0A8X8Z3Z9</accession>
<feature type="transmembrane region" description="Helical" evidence="8">
    <location>
        <begin position="94"/>
        <end position="116"/>
    </location>
</feature>
<comment type="function">
    <text evidence="8">May act as a component of the auxin efflux carrier.</text>
</comment>
<comment type="subcellular location">
    <subcellularLocation>
        <location evidence="1 8">Membrane</location>
        <topology evidence="1 8">Multi-pass membrane protein</topology>
    </subcellularLocation>
</comment>
<keyword evidence="4 8" id="KW-0812">Transmembrane</keyword>
<dbReference type="Pfam" id="PF03547">
    <property type="entry name" value="Mem_trans"/>
    <property type="match status" value="1"/>
</dbReference>
<keyword evidence="5 8" id="KW-1133">Transmembrane helix</keyword>
<keyword evidence="6 8" id="KW-0472">Membrane</keyword>
<comment type="similarity">
    <text evidence="2 8">Belongs to the auxin efflux carrier (TC 2.A.69.1) family.</text>
</comment>
<organism evidence="9">
    <name type="scientific">Salvia splendens</name>
    <name type="common">Scarlet sage</name>
    <dbReference type="NCBI Taxonomy" id="180675"/>
    <lineage>
        <taxon>Eukaryota</taxon>
        <taxon>Viridiplantae</taxon>
        <taxon>Streptophyta</taxon>
        <taxon>Embryophyta</taxon>
        <taxon>Tracheophyta</taxon>
        <taxon>Spermatophyta</taxon>
        <taxon>Magnoliopsida</taxon>
        <taxon>eudicotyledons</taxon>
        <taxon>Gunneridae</taxon>
        <taxon>Pentapetalae</taxon>
        <taxon>asterids</taxon>
        <taxon>lamiids</taxon>
        <taxon>Lamiales</taxon>
        <taxon>Lamiaceae</taxon>
        <taxon>Nepetoideae</taxon>
        <taxon>Mentheae</taxon>
        <taxon>Salviinae</taxon>
        <taxon>Salvia</taxon>
        <taxon>Salvia subgen. Calosphace</taxon>
        <taxon>core Calosphace</taxon>
    </lineage>
</organism>
<comment type="caution">
    <text evidence="9">The sequence shown here is derived from an EMBL/GenBank/DDBJ whole genome shotgun (WGS) entry which is preliminary data.</text>
</comment>
<evidence type="ECO:0000256" key="2">
    <source>
        <dbReference type="ARBA" id="ARBA00009177"/>
    </source>
</evidence>
<keyword evidence="3 8" id="KW-0813">Transport</keyword>
<feature type="transmembrane region" description="Helical" evidence="8">
    <location>
        <begin position="128"/>
        <end position="148"/>
    </location>
</feature>
<feature type="transmembrane region" description="Helical" evidence="8">
    <location>
        <begin position="298"/>
        <end position="318"/>
    </location>
</feature>
<reference evidence="9" key="1">
    <citation type="submission" date="2018-01" db="EMBL/GenBank/DDBJ databases">
        <authorList>
            <person name="Mao J.F."/>
        </authorList>
    </citation>
    <scope>NUCLEOTIDE SEQUENCE</scope>
    <source>
        <strain evidence="9">Huo1</strain>
        <tissue evidence="9">Leaf</tissue>
    </source>
</reference>
<dbReference type="GO" id="GO:0005783">
    <property type="term" value="C:endoplasmic reticulum"/>
    <property type="evidence" value="ECO:0007669"/>
    <property type="project" value="TreeGrafter"/>
</dbReference>
<evidence type="ECO:0000256" key="7">
    <source>
        <dbReference type="ARBA" id="ARBA00023294"/>
    </source>
</evidence>
<feature type="transmembrane region" description="Helical" evidence="8">
    <location>
        <begin position="325"/>
        <end position="349"/>
    </location>
</feature>
<dbReference type="GO" id="GO:0009734">
    <property type="term" value="P:auxin-activated signaling pathway"/>
    <property type="evidence" value="ECO:0007669"/>
    <property type="project" value="UniProtKB-UniRule"/>
</dbReference>
<dbReference type="EMBL" id="PNBA02000019">
    <property type="protein sequence ID" value="KAG6390986.1"/>
    <property type="molecule type" value="Genomic_DNA"/>
</dbReference>
<name>A0A8X8Z3Z9_SALSN</name>
<sequence length="355" mass="38415">MQIGWGDVYKVVEAMAPLYVALLLGYGSRRMFKAEECDAINRFNCYFILPFFTFHFTASVNPYTFNLRFLAGDVVAKAVVGAALVLWCKAGFGFAWAITSFSLSSFNNTLVVGVPLLKAMYGDAGEHLVIQSSVIQSLLWFPILLCLLEFRRAKLLSSSSNIHSDESVVAANGDHSCTTIDTTASPSSSSSFCSTIKIVGMKLRKNPNCYACVLGLVWALLANRWDIVMPPIVEGSIQIMAKAGSGVAMFTMGLFMALQEKIIACGVGLSMYGMCLRFVCGPLITGVSALALGLRSDILGIVIIQAALPQSITCFMFAQEYSLHANVLSTAVIFGTIASLPVLIAYYVILDILLH</sequence>
<keyword evidence="10" id="KW-1185">Reference proteome</keyword>
<gene>
    <name evidence="9" type="ORF">SASPL_148732</name>
</gene>
<dbReference type="GO" id="GO:0010329">
    <property type="term" value="F:auxin efflux transmembrane transporter activity"/>
    <property type="evidence" value="ECO:0007669"/>
    <property type="project" value="TreeGrafter"/>
</dbReference>
<evidence type="ECO:0000256" key="3">
    <source>
        <dbReference type="ARBA" id="ARBA00022448"/>
    </source>
</evidence>
<reference evidence="9" key="2">
    <citation type="submission" date="2020-08" db="EMBL/GenBank/DDBJ databases">
        <title>Plant Genome Project.</title>
        <authorList>
            <person name="Zhang R.-G."/>
        </authorList>
    </citation>
    <scope>NUCLEOTIDE SEQUENCE</scope>
    <source>
        <strain evidence="9">Huo1</strain>
        <tissue evidence="9">Leaf</tissue>
    </source>
</reference>
<dbReference type="PANTHER" id="PTHR31752:SF2">
    <property type="entry name" value="AUXIN EFFLUX CARRIER COMPONENT 5"/>
    <property type="match status" value="1"/>
</dbReference>
<evidence type="ECO:0000256" key="1">
    <source>
        <dbReference type="ARBA" id="ARBA00004141"/>
    </source>
</evidence>
<protein>
    <recommendedName>
        <fullName evidence="8">Auxin efflux carrier component</fullName>
    </recommendedName>
</protein>
<dbReference type="InterPro" id="IPR051107">
    <property type="entry name" value="Auxin_Efflux_Carrier"/>
</dbReference>
<feature type="transmembrane region" description="Helical" evidence="8">
    <location>
        <begin position="69"/>
        <end position="87"/>
    </location>
</feature>
<evidence type="ECO:0000256" key="8">
    <source>
        <dbReference type="RuleBase" id="RU362108"/>
    </source>
</evidence>
<dbReference type="PANTHER" id="PTHR31752">
    <property type="entry name" value="AUXIN EFFLUX CARRIER COMPONENT 1B-RELATED"/>
    <property type="match status" value="1"/>
</dbReference>
<evidence type="ECO:0000256" key="5">
    <source>
        <dbReference type="ARBA" id="ARBA00022989"/>
    </source>
</evidence>
<feature type="transmembrane region" description="Helical" evidence="8">
    <location>
        <begin position="14"/>
        <end position="32"/>
    </location>
</feature>
<dbReference type="AlphaFoldDB" id="A0A8X8Z3Z9"/>
<keyword evidence="7 8" id="KW-0927">Auxin signaling pathway</keyword>